<organism evidence="1 2">
    <name type="scientific">Rhizobium etli 8C-3</name>
    <dbReference type="NCBI Taxonomy" id="538025"/>
    <lineage>
        <taxon>Bacteria</taxon>
        <taxon>Pseudomonadati</taxon>
        <taxon>Pseudomonadota</taxon>
        <taxon>Alphaproteobacteria</taxon>
        <taxon>Hyphomicrobiales</taxon>
        <taxon>Rhizobiaceae</taxon>
        <taxon>Rhizobium/Agrobacterium group</taxon>
        <taxon>Rhizobium</taxon>
    </lineage>
</organism>
<proteinExistence type="predicted"/>
<dbReference type="EMBL" id="CP017242">
    <property type="protein sequence ID" value="APO77025.1"/>
    <property type="molecule type" value="Genomic_DNA"/>
</dbReference>
<name>A0A1L5PA24_RHIET</name>
<reference evidence="1 2" key="1">
    <citation type="submission" date="2016-09" db="EMBL/GenBank/DDBJ databases">
        <title>The complete genome sequences of Rhizobium gallicum, symbiovars gallicum and phaseoli, symbionts associated to common bean (Phaseolus vulgaris).</title>
        <authorList>
            <person name="Bustos P."/>
            <person name="Santamaria R.I."/>
            <person name="Perez-Carrascal O.M."/>
            <person name="Juarez S."/>
            <person name="Lozano L."/>
            <person name="Martinez-Flores I."/>
            <person name="Martinez-Romero E."/>
            <person name="Cevallos M."/>
            <person name="Romero D."/>
            <person name="Davila G."/>
            <person name="Gonzalez V."/>
        </authorList>
    </citation>
    <scope>NUCLEOTIDE SEQUENCE [LARGE SCALE GENOMIC DNA]</scope>
    <source>
        <strain evidence="1 2">8C-3</strain>
        <plasmid evidence="2">Plasmid prsp8c3a</plasmid>
    </source>
</reference>
<sequence length="90" mass="9782">MRGYETSGADSSNVRGATPMAFVRQFTIPWQPPTATHIASEVSRKTIDIIPPPGSSRFRLLAGMPLESPFHDVIAVALHFGLRLHPKSSA</sequence>
<protein>
    <submittedName>
        <fullName evidence="1">Uncharacterized protein</fullName>
    </submittedName>
</protein>
<dbReference type="AlphaFoldDB" id="A0A1L5PA24"/>
<evidence type="ECO:0000313" key="1">
    <source>
        <dbReference type="EMBL" id="APO77025.1"/>
    </source>
</evidence>
<accession>A0A1L5PA24</accession>
<keyword evidence="1" id="KW-0614">Plasmid</keyword>
<geneLocation type="plasmid" evidence="2">
    <name>prsp8c3a</name>
</geneLocation>
<evidence type="ECO:0000313" key="2">
    <source>
        <dbReference type="Proteomes" id="UP000185109"/>
    </source>
</evidence>
<gene>
    <name evidence="1" type="ORF">AM571_PA00139</name>
</gene>
<dbReference type="Proteomes" id="UP000185109">
    <property type="component" value="Plasmid pRsp8C3a"/>
</dbReference>